<comment type="similarity">
    <text evidence="2">Belongs to the SAS10 family.</text>
</comment>
<dbReference type="AlphaFoldDB" id="A0ABD0LNE7"/>
<keyword evidence="8" id="KW-1185">Reference proteome</keyword>
<evidence type="ECO:0000313" key="7">
    <source>
        <dbReference type="EMBL" id="KAK7501065.1"/>
    </source>
</evidence>
<dbReference type="Proteomes" id="UP001519460">
    <property type="component" value="Unassembled WGS sequence"/>
</dbReference>
<dbReference type="Pfam" id="PF09368">
    <property type="entry name" value="Sas10"/>
    <property type="match status" value="1"/>
</dbReference>
<dbReference type="EMBL" id="JACVVK020000033">
    <property type="protein sequence ID" value="KAK7501065.1"/>
    <property type="molecule type" value="Genomic_DNA"/>
</dbReference>
<evidence type="ECO:0000256" key="5">
    <source>
        <dbReference type="SAM" id="MobiDB-lite"/>
    </source>
</evidence>
<feature type="region of interest" description="Disordered" evidence="5">
    <location>
        <begin position="325"/>
        <end position="441"/>
    </location>
</feature>
<dbReference type="GO" id="GO:0005634">
    <property type="term" value="C:nucleus"/>
    <property type="evidence" value="ECO:0007669"/>
    <property type="project" value="UniProtKB-SubCell"/>
</dbReference>
<feature type="compositionally biased region" description="Acidic residues" evidence="5">
    <location>
        <begin position="118"/>
        <end position="129"/>
    </location>
</feature>
<dbReference type="InterPro" id="IPR007146">
    <property type="entry name" value="Sas10/Utp3/C1D"/>
</dbReference>
<evidence type="ECO:0000256" key="3">
    <source>
        <dbReference type="ARBA" id="ARBA00022553"/>
    </source>
</evidence>
<sequence length="441" mass="51178">MPSVTLTLVTVYYRCAGLCLMSSSVDYYCIKQTKKRRLPERDDEDDSDMYDDEVDLFHKQKEKILLDNNDHGQSDESEEEEVLPVVESSDSDDEEIAMYKQQLRQMKRMKMKKKMDSDLEDEGGPEDDLPDSKAWGSKRSWFQGGDVRDNKIILSGSEDEAGAAALEEKESLAIQKRLAAQLNEEDFLLSRVTKPDKSSEKQMKELIKVKTDLSKMSRKQELELMKKEHPEYLPLVADFRAKAGKIQGTEAEYIRCKFHINSRYIINGGFYMYLMAKRSPVHNHPVIKRLVQFKNLSKMLEPVDRQVEGQIKELLAKIKQGEDIDLRSSQPERKRRKFTHREEQLAEHGAEERDTGAPDDEEEEGEDSAEKRAITYQMEKNKGLTAQKRKELRNPRVKHRAKFRRAKIRRKGQVREHKPQGHYGGELTGIRAGVIRSRKMK</sequence>
<evidence type="ECO:0000256" key="4">
    <source>
        <dbReference type="ARBA" id="ARBA00023242"/>
    </source>
</evidence>
<keyword evidence="3" id="KW-0597">Phosphoprotein</keyword>
<comment type="caution">
    <text evidence="7">The sequence shown here is derived from an EMBL/GenBank/DDBJ whole genome shotgun (WGS) entry which is preliminary data.</text>
</comment>
<feature type="compositionally biased region" description="Acidic residues" evidence="5">
    <location>
        <begin position="357"/>
        <end position="367"/>
    </location>
</feature>
<keyword evidence="4" id="KW-0539">Nucleus</keyword>
<evidence type="ECO:0000256" key="1">
    <source>
        <dbReference type="ARBA" id="ARBA00004123"/>
    </source>
</evidence>
<dbReference type="Pfam" id="PF04000">
    <property type="entry name" value="Sas10_Utp3"/>
    <property type="match status" value="1"/>
</dbReference>
<feature type="region of interest" description="Disordered" evidence="5">
    <location>
        <begin position="111"/>
        <end position="135"/>
    </location>
</feature>
<organism evidence="7 8">
    <name type="scientific">Batillaria attramentaria</name>
    <dbReference type="NCBI Taxonomy" id="370345"/>
    <lineage>
        <taxon>Eukaryota</taxon>
        <taxon>Metazoa</taxon>
        <taxon>Spiralia</taxon>
        <taxon>Lophotrochozoa</taxon>
        <taxon>Mollusca</taxon>
        <taxon>Gastropoda</taxon>
        <taxon>Caenogastropoda</taxon>
        <taxon>Sorbeoconcha</taxon>
        <taxon>Cerithioidea</taxon>
        <taxon>Batillariidae</taxon>
        <taxon>Batillaria</taxon>
    </lineage>
</organism>
<evidence type="ECO:0000259" key="6">
    <source>
        <dbReference type="Pfam" id="PF09368"/>
    </source>
</evidence>
<dbReference type="PANTHER" id="PTHR13237:SF8">
    <property type="entry name" value="SOMETHING ABOUT SILENCING PROTEIN 10"/>
    <property type="match status" value="1"/>
</dbReference>
<dbReference type="PANTHER" id="PTHR13237">
    <property type="entry name" value="SOMETHING ABOUT SILENCING PROTEIN 10-RELATED"/>
    <property type="match status" value="1"/>
</dbReference>
<feature type="region of interest" description="Disordered" evidence="5">
    <location>
        <begin position="65"/>
        <end position="96"/>
    </location>
</feature>
<accession>A0ABD0LNE7</accession>
<dbReference type="InterPro" id="IPR018972">
    <property type="entry name" value="Sas10_C_dom"/>
</dbReference>
<reference evidence="7 8" key="1">
    <citation type="journal article" date="2023" name="Sci. Data">
        <title>Genome assembly of the Korean intertidal mud-creeper Batillaria attramentaria.</title>
        <authorList>
            <person name="Patra A.K."/>
            <person name="Ho P.T."/>
            <person name="Jun S."/>
            <person name="Lee S.J."/>
            <person name="Kim Y."/>
            <person name="Won Y.J."/>
        </authorList>
    </citation>
    <scope>NUCLEOTIDE SEQUENCE [LARGE SCALE GENOMIC DNA]</scope>
    <source>
        <strain evidence="7">Wonlab-2016</strain>
    </source>
</reference>
<feature type="compositionally biased region" description="Basic and acidic residues" evidence="5">
    <location>
        <begin position="340"/>
        <end position="356"/>
    </location>
</feature>
<protein>
    <recommendedName>
        <fullName evidence="6">Sas10 C-terminal domain-containing protein</fullName>
    </recommendedName>
</protein>
<feature type="compositionally biased region" description="Basic residues" evidence="5">
    <location>
        <begin position="395"/>
        <end position="412"/>
    </location>
</feature>
<feature type="domain" description="Sas10 C-terminal" evidence="6">
    <location>
        <begin position="370"/>
        <end position="440"/>
    </location>
</feature>
<feature type="compositionally biased region" description="Basic and acidic residues" evidence="5">
    <location>
        <begin position="65"/>
        <end position="74"/>
    </location>
</feature>
<evidence type="ECO:0000313" key="8">
    <source>
        <dbReference type="Proteomes" id="UP001519460"/>
    </source>
</evidence>
<comment type="subcellular location">
    <subcellularLocation>
        <location evidence="1">Nucleus</location>
    </subcellularLocation>
</comment>
<proteinExistence type="inferred from homology"/>
<evidence type="ECO:0000256" key="2">
    <source>
        <dbReference type="ARBA" id="ARBA00010979"/>
    </source>
</evidence>
<name>A0ABD0LNE7_9CAEN</name>
<gene>
    <name evidence="7" type="ORF">BaRGS_00007550</name>
</gene>